<dbReference type="OrthoDB" id="290225at2759"/>
<keyword evidence="3" id="KW-1185">Reference proteome</keyword>
<accession>A0A8S1KJX6</accession>
<reference evidence="2" key="1">
    <citation type="submission" date="2021-01" db="EMBL/GenBank/DDBJ databases">
        <authorList>
            <consortium name="Genoscope - CEA"/>
            <person name="William W."/>
        </authorList>
    </citation>
    <scope>NUCLEOTIDE SEQUENCE</scope>
</reference>
<feature type="chain" id="PRO_5035859366" evidence="1">
    <location>
        <begin position="17"/>
        <end position="144"/>
    </location>
</feature>
<protein>
    <submittedName>
        <fullName evidence="2">Uncharacterized protein</fullName>
    </submittedName>
</protein>
<sequence>MIKAILICVLLLSVTAGHVRKTHKAVHNKKARTFNSAFFEFENLGDKDYHLSAKESQHWAQITTDKEVSTKKYASLTETHSDYVPGVVGAVVDLSNNAGVYSYTATDINGNILESEQGDNLASKLNAAYLETTSKIQDSTLQNL</sequence>
<gene>
    <name evidence="2" type="ORF">PSON_ATCC_30995.1.T0090032</name>
</gene>
<keyword evidence="1" id="KW-0732">Signal</keyword>
<dbReference type="EMBL" id="CAJJDN010000009">
    <property type="protein sequence ID" value="CAD8055057.1"/>
    <property type="molecule type" value="Genomic_DNA"/>
</dbReference>
<evidence type="ECO:0000313" key="2">
    <source>
        <dbReference type="EMBL" id="CAD8055057.1"/>
    </source>
</evidence>
<organism evidence="2 3">
    <name type="scientific">Paramecium sonneborni</name>
    <dbReference type="NCBI Taxonomy" id="65129"/>
    <lineage>
        <taxon>Eukaryota</taxon>
        <taxon>Sar</taxon>
        <taxon>Alveolata</taxon>
        <taxon>Ciliophora</taxon>
        <taxon>Intramacronucleata</taxon>
        <taxon>Oligohymenophorea</taxon>
        <taxon>Peniculida</taxon>
        <taxon>Parameciidae</taxon>
        <taxon>Paramecium</taxon>
    </lineage>
</organism>
<name>A0A8S1KJX6_9CILI</name>
<evidence type="ECO:0000313" key="3">
    <source>
        <dbReference type="Proteomes" id="UP000692954"/>
    </source>
</evidence>
<feature type="signal peptide" evidence="1">
    <location>
        <begin position="1"/>
        <end position="16"/>
    </location>
</feature>
<dbReference type="AlphaFoldDB" id="A0A8S1KJX6"/>
<evidence type="ECO:0000256" key="1">
    <source>
        <dbReference type="SAM" id="SignalP"/>
    </source>
</evidence>
<proteinExistence type="predicted"/>
<comment type="caution">
    <text evidence="2">The sequence shown here is derived from an EMBL/GenBank/DDBJ whole genome shotgun (WGS) entry which is preliminary data.</text>
</comment>
<dbReference type="Proteomes" id="UP000692954">
    <property type="component" value="Unassembled WGS sequence"/>
</dbReference>